<dbReference type="Proteomes" id="UP001596378">
    <property type="component" value="Unassembled WGS sequence"/>
</dbReference>
<evidence type="ECO:0000313" key="2">
    <source>
        <dbReference type="Proteomes" id="UP001596378"/>
    </source>
</evidence>
<proteinExistence type="predicted"/>
<keyword evidence="2" id="KW-1185">Reference proteome</keyword>
<dbReference type="RefSeq" id="WP_378107295.1">
    <property type="nucleotide sequence ID" value="NZ_JBHSUP010000026.1"/>
</dbReference>
<name>A0ABW2FLW8_9BACL</name>
<gene>
    <name evidence="1" type="ORF">ACFQMJ_25615</name>
</gene>
<organism evidence="1 2">
    <name type="scientific">Cohnella cellulosilytica</name>
    <dbReference type="NCBI Taxonomy" id="986710"/>
    <lineage>
        <taxon>Bacteria</taxon>
        <taxon>Bacillati</taxon>
        <taxon>Bacillota</taxon>
        <taxon>Bacilli</taxon>
        <taxon>Bacillales</taxon>
        <taxon>Paenibacillaceae</taxon>
        <taxon>Cohnella</taxon>
    </lineage>
</organism>
<dbReference type="EMBL" id="JBHTAI010000019">
    <property type="protein sequence ID" value="MFC7151930.1"/>
    <property type="molecule type" value="Genomic_DNA"/>
</dbReference>
<evidence type="ECO:0000313" key="1">
    <source>
        <dbReference type="EMBL" id="MFC7151930.1"/>
    </source>
</evidence>
<comment type="caution">
    <text evidence="1">The sequence shown here is derived from an EMBL/GenBank/DDBJ whole genome shotgun (WGS) entry which is preliminary data.</text>
</comment>
<sequence>MKIPFAKITSLKAFELGSGLLTLHVYGESAEPADAGTGAISSINSNNKASTPADKRLIERVMGTFSFRKKLVKIFESIRQISS</sequence>
<reference evidence="2" key="1">
    <citation type="journal article" date="2019" name="Int. J. Syst. Evol. Microbiol.">
        <title>The Global Catalogue of Microorganisms (GCM) 10K type strain sequencing project: providing services to taxonomists for standard genome sequencing and annotation.</title>
        <authorList>
            <consortium name="The Broad Institute Genomics Platform"/>
            <consortium name="The Broad Institute Genome Sequencing Center for Infectious Disease"/>
            <person name="Wu L."/>
            <person name="Ma J."/>
        </authorList>
    </citation>
    <scope>NUCLEOTIDE SEQUENCE [LARGE SCALE GENOMIC DNA]</scope>
    <source>
        <strain evidence="2">KCTC 12907</strain>
    </source>
</reference>
<protein>
    <submittedName>
        <fullName evidence="1">Uncharacterized protein</fullName>
    </submittedName>
</protein>
<accession>A0ABW2FLW8</accession>